<dbReference type="AlphaFoldDB" id="A0AAX0RWJ4"/>
<evidence type="ECO:0008006" key="4">
    <source>
        <dbReference type="Google" id="ProtNLM"/>
    </source>
</evidence>
<proteinExistence type="predicted"/>
<protein>
    <recommendedName>
        <fullName evidence="4">DUF2651 domain-containing protein</fullName>
    </recommendedName>
</protein>
<dbReference type="EMBL" id="NUEQ01000126">
    <property type="protein sequence ID" value="PEJ24680.1"/>
    <property type="molecule type" value="Genomic_DNA"/>
</dbReference>
<keyword evidence="1" id="KW-1133">Transmembrane helix</keyword>
<evidence type="ECO:0000313" key="2">
    <source>
        <dbReference type="EMBL" id="PEJ24680.1"/>
    </source>
</evidence>
<keyword evidence="1" id="KW-0812">Transmembrane</keyword>
<evidence type="ECO:0000256" key="1">
    <source>
        <dbReference type="SAM" id="Phobius"/>
    </source>
</evidence>
<gene>
    <name evidence="2" type="ORF">CN689_26940</name>
</gene>
<accession>A0AAX0RWJ4</accession>
<organism evidence="2 3">
    <name type="scientific">Peribacillus butanolivorans</name>
    <dbReference type="NCBI Taxonomy" id="421767"/>
    <lineage>
        <taxon>Bacteria</taxon>
        <taxon>Bacillati</taxon>
        <taxon>Bacillota</taxon>
        <taxon>Bacilli</taxon>
        <taxon>Bacillales</taxon>
        <taxon>Bacillaceae</taxon>
        <taxon>Peribacillus</taxon>
    </lineage>
</organism>
<comment type="caution">
    <text evidence="2">The sequence shown here is derived from an EMBL/GenBank/DDBJ whole genome shotgun (WGS) entry which is preliminary data.</text>
</comment>
<name>A0AAX0RWJ4_9BACI</name>
<keyword evidence="1" id="KW-0472">Membrane</keyword>
<feature type="transmembrane region" description="Helical" evidence="1">
    <location>
        <begin position="56"/>
        <end position="73"/>
    </location>
</feature>
<feature type="transmembrane region" description="Helical" evidence="1">
    <location>
        <begin position="6"/>
        <end position="22"/>
    </location>
</feature>
<dbReference type="Proteomes" id="UP000220106">
    <property type="component" value="Unassembled WGS sequence"/>
</dbReference>
<sequence>MENLYHYIYSCVGILVGLYIFITRKESRKSLLMFLLSIIAFYSAYIFYFVTSPFNLIGTSLILVLRVVILQLVKNSIQEKSKYSGMFAY</sequence>
<reference evidence="2 3" key="1">
    <citation type="submission" date="2017-09" db="EMBL/GenBank/DDBJ databases">
        <title>Large-scale bioinformatics analysis of Bacillus genomes uncovers conserved roles of natural products in bacterial physiology.</title>
        <authorList>
            <consortium name="Agbiome Team Llc"/>
            <person name="Bleich R.M."/>
            <person name="Kirk G.J."/>
            <person name="Santa Maria K.C."/>
            <person name="Allen S.E."/>
            <person name="Farag S."/>
            <person name="Shank E.A."/>
            <person name="Bowers A."/>
        </authorList>
    </citation>
    <scope>NUCLEOTIDE SEQUENCE [LARGE SCALE GENOMIC DNA]</scope>
    <source>
        <strain evidence="2 3">AFS003229</strain>
    </source>
</reference>
<evidence type="ECO:0000313" key="3">
    <source>
        <dbReference type="Proteomes" id="UP000220106"/>
    </source>
</evidence>
<feature type="transmembrane region" description="Helical" evidence="1">
    <location>
        <begin position="31"/>
        <end position="50"/>
    </location>
</feature>